<proteinExistence type="predicted"/>
<dbReference type="Gene3D" id="3.40.1350.10">
    <property type="match status" value="1"/>
</dbReference>
<sequence length="84" mass="9698">MQEWLANQPDALGEELLIIQKEFDGFDDTRERLDLLAMNKDGNLVIIENKLDDTGRDVMWQALKYASYCSNLTKSQIVEIYQAT</sequence>
<accession>A0A0B8PBW0</accession>
<dbReference type="AlphaFoldDB" id="A0A0B8PBW0"/>
<evidence type="ECO:0000313" key="1">
    <source>
        <dbReference type="EMBL" id="GAM62057.1"/>
    </source>
</evidence>
<dbReference type="EMBL" id="BBSA01000004">
    <property type="protein sequence ID" value="GAM62057.1"/>
    <property type="molecule type" value="Genomic_DNA"/>
</dbReference>
<organism evidence="1 2">
    <name type="scientific">Vibrio ishigakensis</name>
    <dbReference type="NCBI Taxonomy" id="1481914"/>
    <lineage>
        <taxon>Bacteria</taxon>
        <taxon>Pseudomonadati</taxon>
        <taxon>Pseudomonadota</taxon>
        <taxon>Gammaproteobacteria</taxon>
        <taxon>Vibrionales</taxon>
        <taxon>Vibrionaceae</taxon>
        <taxon>Vibrio</taxon>
    </lineage>
</organism>
<gene>
    <name evidence="1" type="ORF">JCM19232_6362</name>
</gene>
<evidence type="ECO:0000313" key="2">
    <source>
        <dbReference type="Proteomes" id="UP000031670"/>
    </source>
</evidence>
<dbReference type="InterPro" id="IPR011856">
    <property type="entry name" value="tRNA_endonuc-like_dom_sf"/>
</dbReference>
<comment type="caution">
    <text evidence="1">The sequence shown here is derived from an EMBL/GenBank/DDBJ whole genome shotgun (WGS) entry which is preliminary data.</text>
</comment>
<dbReference type="GO" id="GO:0003676">
    <property type="term" value="F:nucleic acid binding"/>
    <property type="evidence" value="ECO:0007669"/>
    <property type="project" value="InterPro"/>
</dbReference>
<name>A0A0B8PBW0_9VIBR</name>
<reference evidence="1 2" key="1">
    <citation type="submission" date="2015-01" db="EMBL/GenBank/DDBJ databases">
        <title>Vibrio sp. C5 JCM 19232 whole genome shotgun sequence.</title>
        <authorList>
            <person name="Sawabe T."/>
            <person name="Meirelles P."/>
            <person name="Feng G."/>
            <person name="Sayaka M."/>
            <person name="Hattori M."/>
            <person name="Ohkuma M."/>
        </authorList>
    </citation>
    <scope>NUCLEOTIDE SEQUENCE [LARGE SCALE GENOMIC DNA]</scope>
    <source>
        <strain evidence="1 2">JCM19232</strain>
    </source>
</reference>
<reference evidence="1 2" key="2">
    <citation type="submission" date="2015-01" db="EMBL/GenBank/DDBJ databases">
        <authorList>
            <consortium name="NBRP consortium"/>
            <person name="Sawabe T."/>
            <person name="Meirelles P."/>
            <person name="Feng G."/>
            <person name="Sayaka M."/>
            <person name="Hattori M."/>
            <person name="Ohkuma M."/>
        </authorList>
    </citation>
    <scope>NUCLEOTIDE SEQUENCE [LARGE SCALE GENOMIC DNA]</scope>
    <source>
        <strain evidence="1 2">JCM19232</strain>
    </source>
</reference>
<protein>
    <submittedName>
        <fullName evidence="1">Putative inner membrane protein</fullName>
    </submittedName>
</protein>
<dbReference type="Proteomes" id="UP000031670">
    <property type="component" value="Unassembled WGS sequence"/>
</dbReference>